<dbReference type="GeneID" id="25476036"/>
<reference evidence="5" key="2">
    <citation type="submission" date="2013-10" db="EMBL/GenBank/DDBJ databases">
        <authorList>
            <person name="Aslett M."/>
        </authorList>
    </citation>
    <scope>NUCLEOTIDE SEQUENCE [LARGE SCALE GENOMIC DNA]</scope>
    <source>
        <strain evidence="5">Houghton</strain>
    </source>
</reference>
<evidence type="ECO:0000256" key="1">
    <source>
        <dbReference type="ARBA" id="ARBA00004123"/>
    </source>
</evidence>
<dbReference type="GO" id="GO:0005672">
    <property type="term" value="C:transcription factor TFIIA complex"/>
    <property type="evidence" value="ECO:0007669"/>
    <property type="project" value="InterPro"/>
</dbReference>
<evidence type="ECO:0000313" key="5">
    <source>
        <dbReference type="EMBL" id="CDJ63762.1"/>
    </source>
</evidence>
<feature type="compositionally biased region" description="Low complexity" evidence="4">
    <location>
        <begin position="61"/>
        <end position="78"/>
    </location>
</feature>
<dbReference type="EMBL" id="HG722867">
    <property type="protein sequence ID" value="CDJ63762.1"/>
    <property type="molecule type" value="Genomic_DNA"/>
</dbReference>
<dbReference type="AlphaFoldDB" id="U6MHM7"/>
<feature type="compositionally biased region" description="Polar residues" evidence="4">
    <location>
        <begin position="79"/>
        <end position="110"/>
    </location>
</feature>
<organism evidence="5 6">
    <name type="scientific">Eimeria necatrix</name>
    <dbReference type="NCBI Taxonomy" id="51315"/>
    <lineage>
        <taxon>Eukaryota</taxon>
        <taxon>Sar</taxon>
        <taxon>Alveolata</taxon>
        <taxon>Apicomplexa</taxon>
        <taxon>Conoidasida</taxon>
        <taxon>Coccidia</taxon>
        <taxon>Eucoccidiorida</taxon>
        <taxon>Eimeriorina</taxon>
        <taxon>Eimeriidae</taxon>
        <taxon>Eimeria</taxon>
    </lineage>
</organism>
<proteinExistence type="predicted"/>
<reference evidence="5" key="1">
    <citation type="submission" date="2013-10" db="EMBL/GenBank/DDBJ databases">
        <title>Genomic analysis of the causative agents of coccidiosis in chickens.</title>
        <authorList>
            <person name="Reid A.J."/>
            <person name="Blake D."/>
            <person name="Billington K."/>
            <person name="Browne H."/>
            <person name="Dunn M."/>
            <person name="Hung S."/>
            <person name="Kawahara F."/>
            <person name="Miranda-Saavedra D."/>
            <person name="Mourier T."/>
            <person name="Nagra H."/>
            <person name="Otto T.D."/>
            <person name="Rawlings N."/>
            <person name="Sanchez A."/>
            <person name="Sanders M."/>
            <person name="Subramaniam C."/>
            <person name="Tay Y."/>
            <person name="Dear P."/>
            <person name="Doerig C."/>
            <person name="Gruber A."/>
            <person name="Parkinson J."/>
            <person name="Shirley M."/>
            <person name="Wan K.L."/>
            <person name="Berriman M."/>
            <person name="Tomley F."/>
            <person name="Pain A."/>
        </authorList>
    </citation>
    <scope>NUCLEOTIDE SEQUENCE [LARGE SCALE GENOMIC DNA]</scope>
    <source>
        <strain evidence="5">Houghton</strain>
    </source>
</reference>
<evidence type="ECO:0000256" key="4">
    <source>
        <dbReference type="SAM" id="MobiDB-lite"/>
    </source>
</evidence>
<dbReference type="RefSeq" id="XP_013439087.1">
    <property type="nucleotide sequence ID" value="XM_013583633.1"/>
</dbReference>
<dbReference type="SUPFAM" id="SSF50784">
    <property type="entry name" value="Transcription factor IIA (TFIIA), beta-barrel domain"/>
    <property type="match status" value="1"/>
</dbReference>
<protein>
    <submittedName>
        <fullName evidence="5">Uncharacterized protein</fullName>
    </submittedName>
</protein>
<sequence>MTQQAPQSFFGEPGFSETADLYEEAIQATISQCQLLQNAKVLAAIEKQWRQSLRRKQIELSRAAAARQDAASTAAATSEPQSGASASNATEAQSSTSVPSAQSAEASTGTAALPTESGEQKQTEAEAEESDDDFADADIDEADEGVNALGQRLAAGAGETNGAAAGVGSASAHLEVKKDVQEKQQKQQSNPDNSTALDESDDDQEEGAHLTVDDVSDLDDAEPQTTDGIFAFFEKVERAAAGSSRRCSKWKVLLRHGILRIRLLPLLFLLVAYDGCANAEFNWL</sequence>
<dbReference type="InterPro" id="IPR009088">
    <property type="entry name" value="TFIIA_b-brl"/>
</dbReference>
<keyword evidence="2" id="KW-0804">Transcription</keyword>
<accession>U6MHM7</accession>
<keyword evidence="3" id="KW-0539">Nucleus</keyword>
<dbReference type="OrthoDB" id="348143at2759"/>
<name>U6MHM7_9EIME</name>
<dbReference type="GO" id="GO:0006367">
    <property type="term" value="P:transcription initiation at RNA polymerase II promoter"/>
    <property type="evidence" value="ECO:0007669"/>
    <property type="project" value="InterPro"/>
</dbReference>
<keyword evidence="6" id="KW-1185">Reference proteome</keyword>
<comment type="subcellular location">
    <subcellularLocation>
        <location evidence="1">Nucleus</location>
    </subcellularLocation>
</comment>
<gene>
    <name evidence="5" type="ORF">ENH_00058960</name>
</gene>
<evidence type="ECO:0000313" key="6">
    <source>
        <dbReference type="Proteomes" id="UP000030754"/>
    </source>
</evidence>
<feature type="region of interest" description="Disordered" evidence="4">
    <location>
        <begin position="60"/>
        <end position="132"/>
    </location>
</feature>
<feature type="region of interest" description="Disordered" evidence="4">
    <location>
        <begin position="177"/>
        <end position="220"/>
    </location>
</feature>
<dbReference type="Gene3D" id="2.30.18.10">
    <property type="entry name" value="Transcription factor IIA (TFIIA), beta-barrel domain"/>
    <property type="match status" value="1"/>
</dbReference>
<dbReference type="Proteomes" id="UP000030754">
    <property type="component" value="Unassembled WGS sequence"/>
</dbReference>
<evidence type="ECO:0000256" key="3">
    <source>
        <dbReference type="ARBA" id="ARBA00023242"/>
    </source>
</evidence>
<dbReference type="VEuPathDB" id="ToxoDB:ENH_00058960"/>
<evidence type="ECO:0000256" key="2">
    <source>
        <dbReference type="ARBA" id="ARBA00023163"/>
    </source>
</evidence>